<sequence length="220" mass="25497">MDAASQTIGSPFQAAIRWILLVLEWYIWQPLMAFAACSRDRDSRCSASQPIGMDLERAPSMTSERHPSSTTSCQSTVPSHEQIIAGLKGQQKAYPKEFSTGLRYQRPIEPAEAMWHKILCIYLDGRTARNLSFNSIDLFPETEKEILRLLWERTKGHQIRDTIYSALLFEYLRDRPDAIIFQTFSKTWSGILRRKAWREFSFGGRLYLVWSLDSGYLYLD</sequence>
<organism evidence="2 3">
    <name type="scientific">Glonium stellatum</name>
    <dbReference type="NCBI Taxonomy" id="574774"/>
    <lineage>
        <taxon>Eukaryota</taxon>
        <taxon>Fungi</taxon>
        <taxon>Dikarya</taxon>
        <taxon>Ascomycota</taxon>
        <taxon>Pezizomycotina</taxon>
        <taxon>Dothideomycetes</taxon>
        <taxon>Pleosporomycetidae</taxon>
        <taxon>Gloniales</taxon>
        <taxon>Gloniaceae</taxon>
        <taxon>Glonium</taxon>
    </lineage>
</organism>
<keyword evidence="3" id="KW-1185">Reference proteome</keyword>
<dbReference type="AlphaFoldDB" id="A0A8E2EU53"/>
<name>A0A8E2EU53_9PEZI</name>
<proteinExistence type="predicted"/>
<dbReference type="Proteomes" id="UP000250140">
    <property type="component" value="Unassembled WGS sequence"/>
</dbReference>
<evidence type="ECO:0000313" key="3">
    <source>
        <dbReference type="Proteomes" id="UP000250140"/>
    </source>
</evidence>
<evidence type="ECO:0000256" key="1">
    <source>
        <dbReference type="SAM" id="MobiDB-lite"/>
    </source>
</evidence>
<gene>
    <name evidence="2" type="ORF">AOQ84DRAFT_106511</name>
</gene>
<protein>
    <submittedName>
        <fullName evidence="2">Uncharacterized protein</fullName>
    </submittedName>
</protein>
<evidence type="ECO:0000313" key="2">
    <source>
        <dbReference type="EMBL" id="OCL04947.1"/>
    </source>
</evidence>
<dbReference type="EMBL" id="KV750400">
    <property type="protein sequence ID" value="OCL04947.1"/>
    <property type="molecule type" value="Genomic_DNA"/>
</dbReference>
<reference evidence="2 3" key="1">
    <citation type="journal article" date="2016" name="Nat. Commun.">
        <title>Ectomycorrhizal ecology is imprinted in the genome of the dominant symbiotic fungus Cenococcum geophilum.</title>
        <authorList>
            <consortium name="DOE Joint Genome Institute"/>
            <person name="Peter M."/>
            <person name="Kohler A."/>
            <person name="Ohm R.A."/>
            <person name="Kuo A."/>
            <person name="Krutzmann J."/>
            <person name="Morin E."/>
            <person name="Arend M."/>
            <person name="Barry K.W."/>
            <person name="Binder M."/>
            <person name="Choi C."/>
            <person name="Clum A."/>
            <person name="Copeland A."/>
            <person name="Grisel N."/>
            <person name="Haridas S."/>
            <person name="Kipfer T."/>
            <person name="LaButti K."/>
            <person name="Lindquist E."/>
            <person name="Lipzen A."/>
            <person name="Maire R."/>
            <person name="Meier B."/>
            <person name="Mihaltcheva S."/>
            <person name="Molinier V."/>
            <person name="Murat C."/>
            <person name="Poggeler S."/>
            <person name="Quandt C.A."/>
            <person name="Sperisen C."/>
            <person name="Tritt A."/>
            <person name="Tisserant E."/>
            <person name="Crous P.W."/>
            <person name="Henrissat B."/>
            <person name="Nehls U."/>
            <person name="Egli S."/>
            <person name="Spatafora J.W."/>
            <person name="Grigoriev I.V."/>
            <person name="Martin F.M."/>
        </authorList>
    </citation>
    <scope>NUCLEOTIDE SEQUENCE [LARGE SCALE GENOMIC DNA]</scope>
    <source>
        <strain evidence="2 3">CBS 207.34</strain>
    </source>
</reference>
<accession>A0A8E2EU53</accession>
<feature type="region of interest" description="Disordered" evidence="1">
    <location>
        <begin position="56"/>
        <end position="75"/>
    </location>
</feature>